<evidence type="ECO:0000256" key="6">
    <source>
        <dbReference type="ARBA" id="ARBA00023136"/>
    </source>
</evidence>
<evidence type="ECO:0000256" key="4">
    <source>
        <dbReference type="ARBA" id="ARBA00022840"/>
    </source>
</evidence>
<reference evidence="8 9" key="1">
    <citation type="submission" date="2019-12" db="EMBL/GenBank/DDBJ databases">
        <authorList>
            <person name="Huq M.A."/>
        </authorList>
    </citation>
    <scope>NUCLEOTIDE SEQUENCE [LARGE SCALE GENOMIC DNA]</scope>
    <source>
        <strain evidence="8 9">MAH-20</strain>
    </source>
</reference>
<feature type="domain" description="ABC transporter" evidence="7">
    <location>
        <begin position="43"/>
        <end position="235"/>
    </location>
</feature>
<dbReference type="Proteomes" id="UP000441389">
    <property type="component" value="Unassembled WGS sequence"/>
</dbReference>
<dbReference type="SUPFAM" id="SSF52540">
    <property type="entry name" value="P-loop containing nucleoside triphosphate hydrolases"/>
    <property type="match status" value="1"/>
</dbReference>
<sequence>MGRDRCVAGSARHPCAGARGGASFRAVRRRHARARRPRRVTTLRFDDVACVRGGRLLFEGVSLALGAREAAIVTGPNGAGKSSLLRIAAGLLEAAAGRVTRNGAAALADENAALDRELPLGSALRFWARLDGREDALPEAMAAMGLVHLAPVPVRMLSTGQRKRAALARVIASDAPVWLLDEPTNGLDSEAIGRLERACATHQAAGGIVLAATHQGLRLSKVQILPLAPTRDAGA</sequence>
<dbReference type="NCBIfam" id="TIGR01189">
    <property type="entry name" value="ccmA"/>
    <property type="match status" value="1"/>
</dbReference>
<dbReference type="Pfam" id="PF00005">
    <property type="entry name" value="ABC_tran"/>
    <property type="match status" value="1"/>
</dbReference>
<dbReference type="InterPro" id="IPR027417">
    <property type="entry name" value="P-loop_NTPase"/>
</dbReference>
<evidence type="ECO:0000259" key="7">
    <source>
        <dbReference type="PROSITE" id="PS50893"/>
    </source>
</evidence>
<dbReference type="PROSITE" id="PS50893">
    <property type="entry name" value="ABC_TRANSPORTER_2"/>
    <property type="match status" value="1"/>
</dbReference>
<evidence type="ECO:0000313" key="8">
    <source>
        <dbReference type="EMBL" id="MVO77737.1"/>
    </source>
</evidence>
<keyword evidence="6" id="KW-0472">Membrane</keyword>
<keyword evidence="4 8" id="KW-0067">ATP-binding</keyword>
<evidence type="ECO:0000256" key="5">
    <source>
        <dbReference type="ARBA" id="ARBA00022967"/>
    </source>
</evidence>
<dbReference type="SMART" id="SM00382">
    <property type="entry name" value="AAA"/>
    <property type="match status" value="1"/>
</dbReference>
<dbReference type="PANTHER" id="PTHR43499">
    <property type="entry name" value="ABC TRANSPORTER I FAMILY MEMBER 1"/>
    <property type="match status" value="1"/>
</dbReference>
<accession>A0A6I4IZX9</accession>
<dbReference type="GO" id="GO:0005524">
    <property type="term" value="F:ATP binding"/>
    <property type="evidence" value="ECO:0007669"/>
    <property type="project" value="UniProtKB-KW"/>
</dbReference>
<organism evidence="8 9">
    <name type="scientific">Sphingomonas horti</name>
    <dbReference type="NCBI Taxonomy" id="2682842"/>
    <lineage>
        <taxon>Bacteria</taxon>
        <taxon>Pseudomonadati</taxon>
        <taxon>Pseudomonadota</taxon>
        <taxon>Alphaproteobacteria</taxon>
        <taxon>Sphingomonadales</taxon>
        <taxon>Sphingomonadaceae</taxon>
        <taxon>Sphingomonas</taxon>
    </lineage>
</organism>
<keyword evidence="3" id="KW-0201">Cytochrome c-type biogenesis</keyword>
<keyword evidence="2" id="KW-0547">Nucleotide-binding</keyword>
<gene>
    <name evidence="8" type="primary">ccmA</name>
    <name evidence="8" type="ORF">GON01_07295</name>
</gene>
<evidence type="ECO:0000256" key="2">
    <source>
        <dbReference type="ARBA" id="ARBA00022741"/>
    </source>
</evidence>
<dbReference type="InterPro" id="IPR003439">
    <property type="entry name" value="ABC_transporter-like_ATP-bd"/>
</dbReference>
<dbReference type="AlphaFoldDB" id="A0A6I4IZX9"/>
<dbReference type="InterPro" id="IPR005895">
    <property type="entry name" value="ABC_transptr_haem_export_CcmA"/>
</dbReference>
<dbReference type="GO" id="GO:0017004">
    <property type="term" value="P:cytochrome complex assembly"/>
    <property type="evidence" value="ECO:0007669"/>
    <property type="project" value="UniProtKB-KW"/>
</dbReference>
<keyword evidence="5" id="KW-1278">Translocase</keyword>
<dbReference type="EMBL" id="WQMS01000007">
    <property type="protein sequence ID" value="MVO77737.1"/>
    <property type="molecule type" value="Genomic_DNA"/>
</dbReference>
<evidence type="ECO:0000313" key="9">
    <source>
        <dbReference type="Proteomes" id="UP000441389"/>
    </source>
</evidence>
<dbReference type="PANTHER" id="PTHR43499:SF1">
    <property type="entry name" value="ABC TRANSPORTER I FAMILY MEMBER 1"/>
    <property type="match status" value="1"/>
</dbReference>
<dbReference type="InterPro" id="IPR003593">
    <property type="entry name" value="AAA+_ATPase"/>
</dbReference>
<comment type="caution">
    <text evidence="8">The sequence shown here is derived from an EMBL/GenBank/DDBJ whole genome shotgun (WGS) entry which is preliminary data.</text>
</comment>
<name>A0A6I4IZX9_9SPHN</name>
<evidence type="ECO:0000256" key="3">
    <source>
        <dbReference type="ARBA" id="ARBA00022748"/>
    </source>
</evidence>
<dbReference type="GO" id="GO:0016887">
    <property type="term" value="F:ATP hydrolysis activity"/>
    <property type="evidence" value="ECO:0007669"/>
    <property type="project" value="InterPro"/>
</dbReference>
<dbReference type="Gene3D" id="3.40.50.300">
    <property type="entry name" value="P-loop containing nucleotide triphosphate hydrolases"/>
    <property type="match status" value="1"/>
</dbReference>
<proteinExistence type="predicted"/>
<evidence type="ECO:0000256" key="1">
    <source>
        <dbReference type="ARBA" id="ARBA00022448"/>
    </source>
</evidence>
<keyword evidence="9" id="KW-1185">Reference proteome</keyword>
<protein>
    <submittedName>
        <fullName evidence="8">Heme ABC exporter ATP-binding protein CcmA</fullName>
    </submittedName>
</protein>
<keyword evidence="1" id="KW-0813">Transport</keyword>
<dbReference type="GO" id="GO:0022857">
    <property type="term" value="F:transmembrane transporter activity"/>
    <property type="evidence" value="ECO:0007669"/>
    <property type="project" value="InterPro"/>
</dbReference>